<evidence type="ECO:0000313" key="2">
    <source>
        <dbReference type="Proteomes" id="UP000295066"/>
    </source>
</evidence>
<dbReference type="InterPro" id="IPR044036">
    <property type="entry name" value="DUF5752"/>
</dbReference>
<comment type="caution">
    <text evidence="1">The sequence shown here is derived from an EMBL/GenBank/DDBJ whole genome shotgun (WGS) entry which is preliminary data.</text>
</comment>
<dbReference type="Pfam" id="PF19027">
    <property type="entry name" value="DUF5752"/>
    <property type="match status" value="1"/>
</dbReference>
<dbReference type="RefSeq" id="WP_133957680.1">
    <property type="nucleotide sequence ID" value="NZ_SORI01000009.1"/>
</dbReference>
<dbReference type="Proteomes" id="UP000295066">
    <property type="component" value="Unassembled WGS sequence"/>
</dbReference>
<organism evidence="1 2">
    <name type="scientific">Aminivibrio pyruvatiphilus</name>
    <dbReference type="NCBI Taxonomy" id="1005740"/>
    <lineage>
        <taxon>Bacteria</taxon>
        <taxon>Thermotogati</taxon>
        <taxon>Synergistota</taxon>
        <taxon>Synergistia</taxon>
        <taxon>Synergistales</taxon>
        <taxon>Aminobacteriaceae</taxon>
        <taxon>Aminivibrio</taxon>
    </lineage>
</organism>
<reference evidence="1 2" key="1">
    <citation type="submission" date="2019-03" db="EMBL/GenBank/DDBJ databases">
        <title>Genomic Encyclopedia of Type Strains, Phase IV (KMG-IV): sequencing the most valuable type-strain genomes for metagenomic binning, comparative biology and taxonomic classification.</title>
        <authorList>
            <person name="Goeker M."/>
        </authorList>
    </citation>
    <scope>NUCLEOTIDE SEQUENCE [LARGE SCALE GENOMIC DNA]</scope>
    <source>
        <strain evidence="1 2">DSM 25964</strain>
    </source>
</reference>
<sequence>MNTTGASGPFRFMECSLLPVSTGLRAQTLRELRSAVPEIPDSSLYYHFWGRMLRPHIAESEFNNDFASWADGGLGDTELAEALSAINPVKCKDLGELRSILEDILESRIDQGDFVTWKKADREFYFIACKKFMFDTGKVTSSLEDFPVAVKTASRQSFFHHFLDGRRRSPEGKDDFTLWLEQFGDTTLEVRRLLGRVDSYLFSLGELKGQIVSILEKGFRKGGKK</sequence>
<proteinExistence type="predicted"/>
<keyword evidence="2" id="KW-1185">Reference proteome</keyword>
<dbReference type="AlphaFoldDB" id="A0A4R8M4N4"/>
<protein>
    <submittedName>
        <fullName evidence="1">Uncharacterized protein</fullName>
    </submittedName>
</protein>
<gene>
    <name evidence="1" type="ORF">C8D99_10975</name>
</gene>
<accession>A0A4R8M4N4</accession>
<name>A0A4R8M4N4_9BACT</name>
<evidence type="ECO:0000313" key="1">
    <source>
        <dbReference type="EMBL" id="TDY60219.1"/>
    </source>
</evidence>
<dbReference type="OrthoDB" id="264053at2"/>
<dbReference type="EMBL" id="SORI01000009">
    <property type="protein sequence ID" value="TDY60219.1"/>
    <property type="molecule type" value="Genomic_DNA"/>
</dbReference>